<accession>A0A6N3GJH8</accession>
<reference evidence="1" key="1">
    <citation type="submission" date="2019-11" db="EMBL/GenBank/DDBJ databases">
        <authorList>
            <person name="Feng L."/>
        </authorList>
    </citation>
    <scope>NUCLEOTIDE SEQUENCE</scope>
    <source>
        <strain evidence="1">PclaraLFYP37</strain>
    </source>
</reference>
<organism evidence="1">
    <name type="scientific">Paraprevotella clara</name>
    <dbReference type="NCBI Taxonomy" id="454154"/>
    <lineage>
        <taxon>Bacteria</taxon>
        <taxon>Pseudomonadati</taxon>
        <taxon>Bacteroidota</taxon>
        <taxon>Bacteroidia</taxon>
        <taxon>Bacteroidales</taxon>
        <taxon>Prevotellaceae</taxon>
        <taxon>Paraprevotella</taxon>
    </lineage>
</organism>
<evidence type="ECO:0000313" key="1">
    <source>
        <dbReference type="EMBL" id="VYU64310.1"/>
    </source>
</evidence>
<gene>
    <name evidence="1" type="ORF">PCLFYP37_03457</name>
</gene>
<dbReference type="EMBL" id="CACRUT010000029">
    <property type="protein sequence ID" value="VYU64310.1"/>
    <property type="molecule type" value="Genomic_DNA"/>
</dbReference>
<name>A0A6N3GJH8_9BACT</name>
<protein>
    <submittedName>
        <fullName evidence="1">Uncharacterized protein</fullName>
    </submittedName>
</protein>
<sequence>MRKRYFVRNESYFLRIEQKNPGKRVACPDKAGGKRK</sequence>
<dbReference type="AlphaFoldDB" id="A0A6N3GJH8"/>
<proteinExistence type="predicted"/>